<reference evidence="1 2" key="1">
    <citation type="submission" date="2014-03" db="EMBL/GenBank/DDBJ databases">
        <authorList>
            <person name="Urmite Genomes U."/>
        </authorList>
    </citation>
    <scope>NUCLEOTIDE SEQUENCE [LARGE SCALE GENOMIC DNA]</scope>
    <source>
        <strain evidence="1 2">Vm-5</strain>
    </source>
</reference>
<reference evidence="2" key="2">
    <citation type="submission" date="2014-05" db="EMBL/GenBank/DDBJ databases">
        <title>Draft genome sequence of Virgibacillus massiliensis Vm-5.</title>
        <authorList>
            <person name="Khelaifia S."/>
            <person name="Croce O."/>
            <person name="Lagier J.C."/>
            <person name="Raoult D."/>
        </authorList>
    </citation>
    <scope>NUCLEOTIDE SEQUENCE [LARGE SCALE GENOMIC DNA]</scope>
    <source>
        <strain evidence="2">Vm-5</strain>
    </source>
</reference>
<comment type="caution">
    <text evidence="1">The sequence shown here is derived from an EMBL/GenBank/DDBJ whole genome shotgun (WGS) entry which is preliminary data.</text>
</comment>
<sequence>MGFESNRSTKELDTFTLLNPQFDVFEHKERLYSSEGDVITEKEKDTTSSNF</sequence>
<accession>A0A024QEL0</accession>
<protein>
    <submittedName>
        <fullName evidence="1">Uncharacterized protein</fullName>
    </submittedName>
</protein>
<dbReference type="Proteomes" id="UP000028875">
    <property type="component" value="Unassembled WGS sequence"/>
</dbReference>
<organism evidence="1 2">
    <name type="scientific">Virgibacillus massiliensis</name>
    <dbReference type="NCBI Taxonomy" id="1462526"/>
    <lineage>
        <taxon>Bacteria</taxon>
        <taxon>Bacillati</taxon>
        <taxon>Bacillota</taxon>
        <taxon>Bacilli</taxon>
        <taxon>Bacillales</taxon>
        <taxon>Bacillaceae</taxon>
        <taxon>Virgibacillus</taxon>
    </lineage>
</organism>
<evidence type="ECO:0000313" key="1">
    <source>
        <dbReference type="EMBL" id="CDQ40687.1"/>
    </source>
</evidence>
<proteinExistence type="predicted"/>
<evidence type="ECO:0000313" key="2">
    <source>
        <dbReference type="Proteomes" id="UP000028875"/>
    </source>
</evidence>
<dbReference type="STRING" id="1462526.BN990_03014"/>
<keyword evidence="2" id="KW-1185">Reference proteome</keyword>
<dbReference type="RefSeq" id="WP_021292236.1">
    <property type="nucleotide sequence ID" value="NZ_BNER01000006.1"/>
</dbReference>
<gene>
    <name evidence="1" type="ORF">BN990_03014</name>
</gene>
<dbReference type="EMBL" id="CCDP010000002">
    <property type="protein sequence ID" value="CDQ40687.1"/>
    <property type="molecule type" value="Genomic_DNA"/>
</dbReference>
<dbReference type="AlphaFoldDB" id="A0A024QEL0"/>
<name>A0A024QEL0_9BACI</name>